<reference evidence="1 2" key="1">
    <citation type="submission" date="2020-02" db="EMBL/GenBank/DDBJ databases">
        <authorList>
            <person name="Ferguson B K."/>
        </authorList>
    </citation>
    <scope>NUCLEOTIDE SEQUENCE [LARGE SCALE GENOMIC DNA]</scope>
</reference>
<evidence type="ECO:0000313" key="1">
    <source>
        <dbReference type="EMBL" id="CAB0031077.1"/>
    </source>
</evidence>
<feature type="non-terminal residue" evidence="1">
    <location>
        <position position="1"/>
    </location>
</feature>
<accession>A0A6H5I7Y0</accession>
<protein>
    <submittedName>
        <fullName evidence="1">Uncharacterized protein</fullName>
    </submittedName>
</protein>
<feature type="non-terminal residue" evidence="1">
    <location>
        <position position="364"/>
    </location>
</feature>
<gene>
    <name evidence="1" type="ORF">TBRA_LOCUS3058</name>
</gene>
<dbReference type="OrthoDB" id="10603143at2759"/>
<name>A0A6H5I7Y0_9HYME</name>
<evidence type="ECO:0000313" key="2">
    <source>
        <dbReference type="Proteomes" id="UP000479190"/>
    </source>
</evidence>
<dbReference type="Proteomes" id="UP000479190">
    <property type="component" value="Unassembled WGS sequence"/>
</dbReference>
<dbReference type="EMBL" id="CADCXV010000613">
    <property type="protein sequence ID" value="CAB0031077.1"/>
    <property type="molecule type" value="Genomic_DNA"/>
</dbReference>
<organism evidence="1 2">
    <name type="scientific">Trichogramma brassicae</name>
    <dbReference type="NCBI Taxonomy" id="86971"/>
    <lineage>
        <taxon>Eukaryota</taxon>
        <taxon>Metazoa</taxon>
        <taxon>Ecdysozoa</taxon>
        <taxon>Arthropoda</taxon>
        <taxon>Hexapoda</taxon>
        <taxon>Insecta</taxon>
        <taxon>Pterygota</taxon>
        <taxon>Neoptera</taxon>
        <taxon>Endopterygota</taxon>
        <taxon>Hymenoptera</taxon>
        <taxon>Apocrita</taxon>
        <taxon>Proctotrupomorpha</taxon>
        <taxon>Chalcidoidea</taxon>
        <taxon>Trichogrammatidae</taxon>
        <taxon>Trichogramma</taxon>
    </lineage>
</organism>
<keyword evidence="2" id="KW-1185">Reference proteome</keyword>
<sequence>LCECRRGREISASEEDPKIHLLLDKPCIIHTFLYTYITSCKGKGGYELAANKARNNYKNTLVERIEASCNANFSGQPEYLLALFLHTCDIETSCSMCDTQLLLAEISVEAGYKLSACADPRASSPRLSLPDSSDAFTIRHTQVHLKSGCPRCDPCANVSGAYPPNNSKDLPHFQACQSPPDPCKLPYYMLDVRDSDPAKRNTSNESKYAVGDGNTAGSGGGAVQCLSTTCSSCPTPINPNMLTQMGCQSMMQPPCPCDASPVCCSDVTIYMQKNKQTKSQKLILPLVLDVVRIQEQERVVEANACSALEKEGPCAVGLPWLQIFKRQRPQNPGGYFIPVSVNSERFSRIYRPFVEVQLVNVPNK</sequence>
<proteinExistence type="predicted"/>
<dbReference type="AlphaFoldDB" id="A0A6H5I7Y0"/>